<keyword evidence="3 4" id="KW-0648">Protein biosynthesis</keyword>
<dbReference type="EMBL" id="JAZHXJ010000057">
    <property type="protein sequence ID" value="KAL1878087.1"/>
    <property type="molecule type" value="Genomic_DNA"/>
</dbReference>
<evidence type="ECO:0000256" key="2">
    <source>
        <dbReference type="ARBA" id="ARBA00022768"/>
    </source>
</evidence>
<dbReference type="InterPro" id="IPR010987">
    <property type="entry name" value="Glutathione-S-Trfase_C-like"/>
</dbReference>
<accession>A0ABR3XQ11</accession>
<keyword evidence="2 4" id="KW-0251">Elongation factor</keyword>
<evidence type="ECO:0000256" key="1">
    <source>
        <dbReference type="ARBA" id="ARBA00007409"/>
    </source>
</evidence>
<dbReference type="InterPro" id="IPR001662">
    <property type="entry name" value="EF1B_G_C"/>
</dbReference>
<evidence type="ECO:0008006" key="11">
    <source>
        <dbReference type="Google" id="ProtNLM"/>
    </source>
</evidence>
<dbReference type="Gene3D" id="3.30.70.1010">
    <property type="entry name" value="Translation elongation factor EF1B, gamma chain, conserved domain"/>
    <property type="match status" value="1"/>
</dbReference>
<evidence type="ECO:0000313" key="10">
    <source>
        <dbReference type="Proteomes" id="UP001586593"/>
    </source>
</evidence>
<dbReference type="SUPFAM" id="SSF47616">
    <property type="entry name" value="GST C-terminal domain-like"/>
    <property type="match status" value="1"/>
</dbReference>
<name>A0ABR3XQ11_9PEZI</name>
<dbReference type="SFLD" id="SFLDG00358">
    <property type="entry name" value="Main_(cytGST)"/>
    <property type="match status" value="1"/>
</dbReference>
<dbReference type="Gene3D" id="3.40.30.10">
    <property type="entry name" value="Glutaredoxin"/>
    <property type="match status" value="1"/>
</dbReference>
<dbReference type="PROSITE" id="PS50405">
    <property type="entry name" value="GST_CTER"/>
    <property type="match status" value="1"/>
</dbReference>
<evidence type="ECO:0000313" key="9">
    <source>
        <dbReference type="EMBL" id="KAL1878087.1"/>
    </source>
</evidence>
<feature type="region of interest" description="Disordered" evidence="5">
    <location>
        <begin position="211"/>
        <end position="256"/>
    </location>
</feature>
<dbReference type="InterPro" id="IPR004046">
    <property type="entry name" value="GST_C"/>
</dbReference>
<evidence type="ECO:0000259" key="8">
    <source>
        <dbReference type="PROSITE" id="PS50405"/>
    </source>
</evidence>
<dbReference type="InterPro" id="IPR036433">
    <property type="entry name" value="EF1B_G_C_sf"/>
</dbReference>
<dbReference type="InterPro" id="IPR036249">
    <property type="entry name" value="Thioredoxin-like_sf"/>
</dbReference>
<dbReference type="InterPro" id="IPR004045">
    <property type="entry name" value="Glutathione_S-Trfase_N"/>
</dbReference>
<evidence type="ECO:0000259" key="7">
    <source>
        <dbReference type="PROSITE" id="PS50404"/>
    </source>
</evidence>
<keyword evidence="10" id="KW-1185">Reference proteome</keyword>
<dbReference type="InterPro" id="IPR050802">
    <property type="entry name" value="EF-GSTs"/>
</dbReference>
<dbReference type="Pfam" id="PF00647">
    <property type="entry name" value="EF1G"/>
    <property type="match status" value="1"/>
</dbReference>
<organism evidence="9 10">
    <name type="scientific">Phialemonium thermophilum</name>
    <dbReference type="NCBI Taxonomy" id="223376"/>
    <lineage>
        <taxon>Eukaryota</taxon>
        <taxon>Fungi</taxon>
        <taxon>Dikarya</taxon>
        <taxon>Ascomycota</taxon>
        <taxon>Pezizomycotina</taxon>
        <taxon>Sordariomycetes</taxon>
        <taxon>Sordariomycetidae</taxon>
        <taxon>Cephalothecales</taxon>
        <taxon>Cephalothecaceae</taxon>
        <taxon>Phialemonium</taxon>
    </lineage>
</organism>
<dbReference type="SMART" id="SM01183">
    <property type="entry name" value="EF1G"/>
    <property type="match status" value="1"/>
</dbReference>
<comment type="similarity">
    <text evidence="1">Belongs to the GST superfamily.</text>
</comment>
<sequence>MAFGTLYTYEANPRSTAIRAVAKANDLELKVVEVDTTNPPADYLKYNKLGKVPTFVGDDGYVLYECIAIAIYVTSQNEKTTLLGKTKQDYASILKWMSFFNSEVLPKMGAWYRPLLGRDPYNKKAVEEASKGALQAISVVEEHLLHNTYLVGERITLADLFSVGIIARGFEFFFDKQWRQQFPNVSRWYETVYNQPIYSAVAPKFTLLDTPKLTNTPPKKAEKAEKPKPAAAAKPAPAAQAKDEEEEAAPAPKPKHPLDLLPKASLPLDEVKRQFSNNETTDVLKWFWETVNFEEYSIWKVEYKYNDELTLVFMSSNLIGGLNARLEASRKYVFGCMSVFGENNDSIIQGAFVVRGQEYQPVFEVAPDHESYTFTKLDPTKPEDREFLELQWLWDRPIVVNGKEYKHAAGKVFK</sequence>
<evidence type="ECO:0000256" key="4">
    <source>
        <dbReference type="PROSITE-ProRule" id="PRU00519"/>
    </source>
</evidence>
<dbReference type="InterPro" id="IPR036282">
    <property type="entry name" value="Glutathione-S-Trfase_C_sf"/>
</dbReference>
<dbReference type="Proteomes" id="UP001586593">
    <property type="component" value="Unassembled WGS sequence"/>
</dbReference>
<evidence type="ECO:0000259" key="6">
    <source>
        <dbReference type="PROSITE" id="PS50040"/>
    </source>
</evidence>
<dbReference type="CDD" id="cd03044">
    <property type="entry name" value="GST_N_EF1Bgamma"/>
    <property type="match status" value="1"/>
</dbReference>
<dbReference type="SUPFAM" id="SSF89942">
    <property type="entry name" value="eEF1-gamma domain"/>
    <property type="match status" value="1"/>
</dbReference>
<dbReference type="PROSITE" id="PS50404">
    <property type="entry name" value="GST_NTER"/>
    <property type="match status" value="1"/>
</dbReference>
<dbReference type="Pfam" id="PF02798">
    <property type="entry name" value="GST_N"/>
    <property type="match status" value="1"/>
</dbReference>
<dbReference type="SFLD" id="SFLDS00019">
    <property type="entry name" value="Glutathione_Transferase_(cytos"/>
    <property type="match status" value="1"/>
</dbReference>
<reference evidence="9 10" key="1">
    <citation type="journal article" date="2024" name="Commun. Biol.">
        <title>Comparative genomic analysis of thermophilic fungi reveals convergent evolutionary adaptations and gene losses.</title>
        <authorList>
            <person name="Steindorff A.S."/>
            <person name="Aguilar-Pontes M.V."/>
            <person name="Robinson A.J."/>
            <person name="Andreopoulos B."/>
            <person name="LaButti K."/>
            <person name="Kuo A."/>
            <person name="Mondo S."/>
            <person name="Riley R."/>
            <person name="Otillar R."/>
            <person name="Haridas S."/>
            <person name="Lipzen A."/>
            <person name="Grimwood J."/>
            <person name="Schmutz J."/>
            <person name="Clum A."/>
            <person name="Reid I.D."/>
            <person name="Moisan M.C."/>
            <person name="Butler G."/>
            <person name="Nguyen T.T.M."/>
            <person name="Dewar K."/>
            <person name="Conant G."/>
            <person name="Drula E."/>
            <person name="Henrissat B."/>
            <person name="Hansel C."/>
            <person name="Singer S."/>
            <person name="Hutchinson M.I."/>
            <person name="de Vries R.P."/>
            <person name="Natvig D.O."/>
            <person name="Powell A.J."/>
            <person name="Tsang A."/>
            <person name="Grigoriev I.V."/>
        </authorList>
    </citation>
    <scope>NUCLEOTIDE SEQUENCE [LARGE SCALE GENOMIC DNA]</scope>
    <source>
        <strain evidence="9 10">ATCC 24622</strain>
    </source>
</reference>
<dbReference type="PANTHER" id="PTHR43986">
    <property type="entry name" value="ELONGATION FACTOR 1-GAMMA"/>
    <property type="match status" value="1"/>
</dbReference>
<evidence type="ECO:0000256" key="5">
    <source>
        <dbReference type="SAM" id="MobiDB-lite"/>
    </source>
</evidence>
<feature type="domain" description="GST C-terminal" evidence="8">
    <location>
        <begin position="86"/>
        <end position="212"/>
    </location>
</feature>
<protein>
    <recommendedName>
        <fullName evidence="11">Elongation factor 1-gamma</fullName>
    </recommendedName>
</protein>
<comment type="caution">
    <text evidence="9">The sequence shown here is derived from an EMBL/GenBank/DDBJ whole genome shotgun (WGS) entry which is preliminary data.</text>
</comment>
<dbReference type="PROSITE" id="PS50040">
    <property type="entry name" value="EF1G_C"/>
    <property type="match status" value="1"/>
</dbReference>
<dbReference type="Gene3D" id="1.20.1050.10">
    <property type="match status" value="1"/>
</dbReference>
<feature type="domain" description="EF-1-gamma C-terminal" evidence="6">
    <location>
        <begin position="254"/>
        <end position="414"/>
    </location>
</feature>
<dbReference type="PANTHER" id="PTHR43986:SF1">
    <property type="entry name" value="ELONGATION FACTOR 1-GAMMA"/>
    <property type="match status" value="1"/>
</dbReference>
<gene>
    <name evidence="9" type="ORF">VTK73DRAFT_8138</name>
</gene>
<dbReference type="CDD" id="cd03181">
    <property type="entry name" value="GST_C_EF1Bgamma_like"/>
    <property type="match status" value="1"/>
</dbReference>
<dbReference type="InterPro" id="IPR040079">
    <property type="entry name" value="Glutathione_S-Trfase"/>
</dbReference>
<dbReference type="SUPFAM" id="SSF52833">
    <property type="entry name" value="Thioredoxin-like"/>
    <property type="match status" value="1"/>
</dbReference>
<feature type="compositionally biased region" description="Low complexity" evidence="5">
    <location>
        <begin position="229"/>
        <end position="240"/>
    </location>
</feature>
<feature type="domain" description="GST N-terminal" evidence="7">
    <location>
        <begin position="2"/>
        <end position="81"/>
    </location>
</feature>
<proteinExistence type="inferred from homology"/>
<evidence type="ECO:0000256" key="3">
    <source>
        <dbReference type="ARBA" id="ARBA00022917"/>
    </source>
</evidence>
<feature type="compositionally biased region" description="Basic and acidic residues" evidence="5">
    <location>
        <begin position="219"/>
        <end position="228"/>
    </location>
</feature>
<dbReference type="Pfam" id="PF00043">
    <property type="entry name" value="GST_C"/>
    <property type="match status" value="1"/>
</dbReference>